<organism evidence="9 10">
    <name type="scientific">Fluctibacter halophilus</name>
    <dbReference type="NCBI Taxonomy" id="226011"/>
    <lineage>
        <taxon>Bacteria</taxon>
        <taxon>Pseudomonadati</taxon>
        <taxon>Pseudomonadota</taxon>
        <taxon>Gammaproteobacteria</taxon>
        <taxon>Alteromonadales</taxon>
        <taxon>Alteromonadaceae</taxon>
        <taxon>Fluctibacter</taxon>
    </lineage>
</organism>
<comment type="caution">
    <text evidence="9">The sequence shown here is derived from an EMBL/GenBank/DDBJ whole genome shotgun (WGS) entry which is preliminary data.</text>
</comment>
<dbReference type="InterPro" id="IPR005829">
    <property type="entry name" value="Sugar_transporter_CS"/>
</dbReference>
<accession>A0ABS8GAN9</accession>
<feature type="transmembrane region" description="Helical" evidence="7">
    <location>
        <begin position="209"/>
        <end position="227"/>
    </location>
</feature>
<feature type="transmembrane region" description="Helical" evidence="7">
    <location>
        <begin position="296"/>
        <end position="313"/>
    </location>
</feature>
<keyword evidence="2" id="KW-0813">Transport</keyword>
<evidence type="ECO:0000256" key="7">
    <source>
        <dbReference type="SAM" id="Phobius"/>
    </source>
</evidence>
<comment type="subcellular location">
    <subcellularLocation>
        <location evidence="1">Cell membrane</location>
        <topology evidence="1">Multi-pass membrane protein</topology>
    </subcellularLocation>
</comment>
<evidence type="ECO:0000256" key="3">
    <source>
        <dbReference type="ARBA" id="ARBA00022475"/>
    </source>
</evidence>
<keyword evidence="6 7" id="KW-0472">Membrane</keyword>
<gene>
    <name evidence="9" type="ORF">LJ739_15355</name>
</gene>
<dbReference type="InterPro" id="IPR011701">
    <property type="entry name" value="MFS"/>
</dbReference>
<evidence type="ECO:0000256" key="1">
    <source>
        <dbReference type="ARBA" id="ARBA00004651"/>
    </source>
</evidence>
<sequence length="449" mass="47857">MNATEIRGAVSLAIVYVLRMLGLFMVLPVLAVLAIEYPDYSPLLVGLAVGGYGLTQACLQIPMGVLSDRLGRKPVIIAGLLLFALGSAVAGMATSLQWVVVGRFLQGAGAIAGAVMALAGDISREQQRPKVMAIIGIAIGFSFYLAVLLGPILAEHVGLSGIFWVTAVMALLCLPLVVFAVPTATNLAPVGDTLPVPGDVLRLISHPTLLTLNVSVCLLHLLITLLFMQLPTWLADKGYGLDEHWQIYLPVLVASVLAMAMLMRLTPRLGNTLSAGIAWLLLGTSLLGFSTSVEQLWTLALLLWVFFTGFNFLEANLPAWVSSVAPAGKKGSAMGIYATWQFFGAFLGGSISGLASDLNVPHLSLSIAGVVCIVWIFSLRKLQRTERVKRYTLPINLGARSEAQLSQALGQLQGVLDITLVPDQQVAYLKVEGASFDVRKARAVASNEQ</sequence>
<feature type="transmembrane region" description="Helical" evidence="7">
    <location>
        <begin position="360"/>
        <end position="379"/>
    </location>
</feature>
<proteinExistence type="predicted"/>
<feature type="transmembrane region" description="Helical" evidence="7">
    <location>
        <begin position="247"/>
        <end position="265"/>
    </location>
</feature>
<dbReference type="PROSITE" id="PS00216">
    <property type="entry name" value="SUGAR_TRANSPORT_1"/>
    <property type="match status" value="1"/>
</dbReference>
<feature type="transmembrane region" description="Helical" evidence="7">
    <location>
        <begin position="12"/>
        <end position="35"/>
    </location>
</feature>
<keyword evidence="3" id="KW-1003">Cell membrane</keyword>
<dbReference type="RefSeq" id="WP_229161926.1">
    <property type="nucleotide sequence ID" value="NZ_JAJEWP010000005.1"/>
</dbReference>
<feature type="transmembrane region" description="Helical" evidence="7">
    <location>
        <begin position="75"/>
        <end position="94"/>
    </location>
</feature>
<evidence type="ECO:0000313" key="9">
    <source>
        <dbReference type="EMBL" id="MCC2617630.1"/>
    </source>
</evidence>
<dbReference type="InterPro" id="IPR020846">
    <property type="entry name" value="MFS_dom"/>
</dbReference>
<dbReference type="InterPro" id="IPR036259">
    <property type="entry name" value="MFS_trans_sf"/>
</dbReference>
<evidence type="ECO:0000259" key="8">
    <source>
        <dbReference type="PROSITE" id="PS50850"/>
    </source>
</evidence>
<feature type="transmembrane region" description="Helical" evidence="7">
    <location>
        <begin position="131"/>
        <end position="150"/>
    </location>
</feature>
<feature type="transmembrane region" description="Helical" evidence="7">
    <location>
        <begin position="334"/>
        <end position="354"/>
    </location>
</feature>
<evidence type="ECO:0000256" key="4">
    <source>
        <dbReference type="ARBA" id="ARBA00022692"/>
    </source>
</evidence>
<keyword evidence="10" id="KW-1185">Reference proteome</keyword>
<dbReference type="SUPFAM" id="SSF103473">
    <property type="entry name" value="MFS general substrate transporter"/>
    <property type="match status" value="1"/>
</dbReference>
<evidence type="ECO:0000313" key="10">
    <source>
        <dbReference type="Proteomes" id="UP001520878"/>
    </source>
</evidence>
<evidence type="ECO:0000256" key="5">
    <source>
        <dbReference type="ARBA" id="ARBA00022989"/>
    </source>
</evidence>
<feature type="transmembrane region" description="Helical" evidence="7">
    <location>
        <begin position="162"/>
        <end position="188"/>
    </location>
</feature>
<keyword evidence="5 7" id="KW-1133">Transmembrane helix</keyword>
<dbReference type="Gene3D" id="3.30.70.100">
    <property type="match status" value="1"/>
</dbReference>
<reference evidence="9 10" key="1">
    <citation type="submission" date="2021-10" db="EMBL/GenBank/DDBJ databases">
        <title>Draft genome of Aestuariibacter halophilus JC2043.</title>
        <authorList>
            <person name="Emsley S.A."/>
            <person name="Pfannmuller K.M."/>
            <person name="Ushijima B."/>
            <person name="Saw J.H."/>
            <person name="Videau P."/>
        </authorList>
    </citation>
    <scope>NUCLEOTIDE SEQUENCE [LARGE SCALE GENOMIC DNA]</scope>
    <source>
        <strain evidence="9 10">JC2043</strain>
    </source>
</reference>
<dbReference type="CDD" id="cd17472">
    <property type="entry name" value="MFS_YajR_like"/>
    <property type="match status" value="1"/>
</dbReference>
<dbReference type="EMBL" id="JAJEWP010000005">
    <property type="protein sequence ID" value="MCC2617630.1"/>
    <property type="molecule type" value="Genomic_DNA"/>
</dbReference>
<evidence type="ECO:0000256" key="2">
    <source>
        <dbReference type="ARBA" id="ARBA00022448"/>
    </source>
</evidence>
<dbReference type="Gene3D" id="1.20.1250.20">
    <property type="entry name" value="MFS general substrate transporter like domains"/>
    <property type="match status" value="1"/>
</dbReference>
<keyword evidence="4 7" id="KW-0812">Transmembrane</keyword>
<protein>
    <submittedName>
        <fullName evidence="9">MFS transporter</fullName>
    </submittedName>
</protein>
<dbReference type="PANTHER" id="PTHR23517">
    <property type="entry name" value="RESISTANCE PROTEIN MDTM, PUTATIVE-RELATED-RELATED"/>
    <property type="match status" value="1"/>
</dbReference>
<feature type="transmembrane region" description="Helical" evidence="7">
    <location>
        <begin position="41"/>
        <end position="63"/>
    </location>
</feature>
<dbReference type="InterPro" id="IPR050171">
    <property type="entry name" value="MFS_Transporters"/>
</dbReference>
<feature type="transmembrane region" description="Helical" evidence="7">
    <location>
        <begin position="272"/>
        <end position="290"/>
    </location>
</feature>
<name>A0ABS8GAN9_9ALTE</name>
<evidence type="ECO:0000256" key="6">
    <source>
        <dbReference type="ARBA" id="ARBA00023136"/>
    </source>
</evidence>
<feature type="transmembrane region" description="Helical" evidence="7">
    <location>
        <begin position="100"/>
        <end position="119"/>
    </location>
</feature>
<dbReference type="PANTHER" id="PTHR23517:SF2">
    <property type="entry name" value="MULTIDRUG RESISTANCE PROTEIN MDTH"/>
    <property type="match status" value="1"/>
</dbReference>
<feature type="domain" description="Major facilitator superfamily (MFS) profile" evidence="8">
    <location>
        <begin position="8"/>
        <end position="386"/>
    </location>
</feature>
<dbReference type="Pfam" id="PF07690">
    <property type="entry name" value="MFS_1"/>
    <property type="match status" value="1"/>
</dbReference>
<dbReference type="PROSITE" id="PS50850">
    <property type="entry name" value="MFS"/>
    <property type="match status" value="1"/>
</dbReference>
<dbReference type="Proteomes" id="UP001520878">
    <property type="component" value="Unassembled WGS sequence"/>
</dbReference>